<feature type="region of interest" description="Disordered" evidence="1">
    <location>
        <begin position="228"/>
        <end position="271"/>
    </location>
</feature>
<evidence type="ECO:0000256" key="1">
    <source>
        <dbReference type="SAM" id="MobiDB-lite"/>
    </source>
</evidence>
<proteinExistence type="predicted"/>
<protein>
    <submittedName>
        <fullName evidence="2">Uncharacterized protein</fullName>
    </submittedName>
</protein>
<name>A0AAJ2VNH4_9GAMM</name>
<reference evidence="2" key="1">
    <citation type="submission" date="2023-11" db="EMBL/GenBank/DDBJ databases">
        <title>MicrobeMod: A computational toolkit for identifying prokaryotic methylation and restriction-modification with nanopore sequencing.</title>
        <authorList>
            <person name="Crits-Christoph A."/>
            <person name="Kang S.C."/>
            <person name="Lee H."/>
            <person name="Ostrov N."/>
        </authorList>
    </citation>
    <scope>NUCLEOTIDE SEQUENCE</scope>
    <source>
        <strain evidence="2">ATCC BAA-953</strain>
    </source>
</reference>
<evidence type="ECO:0000313" key="2">
    <source>
        <dbReference type="EMBL" id="MDX5976693.1"/>
    </source>
</evidence>
<dbReference type="EMBL" id="JAWXXT010000001">
    <property type="protein sequence ID" value="MDX5976693.1"/>
    <property type="molecule type" value="Genomic_DNA"/>
</dbReference>
<feature type="compositionally biased region" description="Polar residues" evidence="1">
    <location>
        <begin position="231"/>
        <end position="254"/>
    </location>
</feature>
<sequence length="801" mass="91390">MSQNVDLLVHIGPLREESETLLKHVNHVTLLAPLYPMPERQQALVKALPGLYLAEQPVTPPGGEAVCYAYTLQEFTSLAPAGELTSLYPGLGKARQQTVDTQTLPQALKQAGLGQATLTHLIIEQPEIALSLLQAFNHSGLLDQLTHLWVRTSPLRLYEGMATSIELLQWCEQQGFEEVAQDAEDPDFFLLGFARNPLYNKLKDTEAKLAEHEAQLSQLSATRDTLENELAETTQNSKQRAEKAQQQLDESATQLKEKDAQLSERDSQLQQLKEEHDVLKKMLSETKESSKQSAEKTQQQLKEKGAELNERHAQLEQLNVELVMLKKKLLETELDLNQSAEKARQQLEEKLTLLKEKDAQLVERVTQQSQLTEERDTLKKQLNQAVKTSQQHQKEHQESEQRLKDVTQKYEDVEQQLQNTEQAGQKIQKKLEETHVWFMNRKQQAEEGAEQIKALQAKLETQQAQVESLQEKLTLSEEERENYQRYFANRKKQHEEAEAKLAEAQQQLTEKDAMVSQLNEQLAMLKQSNERFGQLESKLEALFGEQRSYIQQTTSALGQHVTRSARQQRDEQALTHYLQHGQRPVSTQLAPGYAMALLEHYDTHHHDVVVVFGSTHTTELLAQSIINARTEQPRLIRQNGQRQETHNEVTLSHDDLPQTIVSIQHQKTVSNELKASLDNKRLSHAVNVVYAPWGECQANDQTALFYSAESTLQRLNQWLPEDARVLCIVGETLPEAGHSREVALPLLLKQLPTQRLDVVLEGNNYPQESELTTRWDTLLETRQRPAQWLNLPNAHSLKLEG</sequence>
<feature type="compositionally biased region" description="Basic and acidic residues" evidence="1">
    <location>
        <begin position="284"/>
        <end position="294"/>
    </location>
</feature>
<dbReference type="RefSeq" id="WP_198349264.1">
    <property type="nucleotide sequence ID" value="NZ_JABASV010000004.1"/>
</dbReference>
<dbReference type="GeneID" id="303164605"/>
<gene>
    <name evidence="2" type="ORF">SIL78_03850</name>
</gene>
<organism evidence="2 3">
    <name type="scientific">Vreelandella alkaliphila</name>
    <dbReference type="NCBI Taxonomy" id="272774"/>
    <lineage>
        <taxon>Bacteria</taxon>
        <taxon>Pseudomonadati</taxon>
        <taxon>Pseudomonadota</taxon>
        <taxon>Gammaproteobacteria</taxon>
        <taxon>Oceanospirillales</taxon>
        <taxon>Halomonadaceae</taxon>
        <taxon>Vreelandella</taxon>
    </lineage>
</organism>
<evidence type="ECO:0000313" key="3">
    <source>
        <dbReference type="Proteomes" id="UP001276761"/>
    </source>
</evidence>
<feature type="region of interest" description="Disordered" evidence="1">
    <location>
        <begin position="383"/>
        <end position="403"/>
    </location>
</feature>
<feature type="compositionally biased region" description="Basic and acidic residues" evidence="1">
    <location>
        <begin position="255"/>
        <end position="271"/>
    </location>
</feature>
<dbReference type="PANTHER" id="PTHR23159:SF31">
    <property type="entry name" value="CENTROSOME-ASSOCIATED PROTEIN CEP250 ISOFORM X1"/>
    <property type="match status" value="1"/>
</dbReference>
<comment type="caution">
    <text evidence="2">The sequence shown here is derived from an EMBL/GenBank/DDBJ whole genome shotgun (WGS) entry which is preliminary data.</text>
</comment>
<dbReference type="PANTHER" id="PTHR23159">
    <property type="entry name" value="CENTROSOMAL PROTEIN 2"/>
    <property type="match status" value="1"/>
</dbReference>
<dbReference type="AlphaFoldDB" id="A0AAJ2VNH4"/>
<feature type="region of interest" description="Disordered" evidence="1">
    <location>
        <begin position="284"/>
        <end position="305"/>
    </location>
</feature>
<accession>A0AAJ2VNH4</accession>
<dbReference type="Proteomes" id="UP001276761">
    <property type="component" value="Unassembled WGS sequence"/>
</dbReference>
<feature type="compositionally biased region" description="Basic and acidic residues" evidence="1">
    <location>
        <begin position="392"/>
        <end position="403"/>
    </location>
</feature>